<dbReference type="AlphaFoldDB" id="A0A106QDK8"/>
<evidence type="ECO:0000313" key="1">
    <source>
        <dbReference type="EMBL" id="KWA84318.1"/>
    </source>
</evidence>
<name>A0A106QDK8_9BURK</name>
<gene>
    <name evidence="1" type="ORF">WL29_23465</name>
</gene>
<proteinExistence type="predicted"/>
<dbReference type="EMBL" id="LPHD01000049">
    <property type="protein sequence ID" value="KWA84318.1"/>
    <property type="molecule type" value="Genomic_DNA"/>
</dbReference>
<dbReference type="Proteomes" id="UP000060630">
    <property type="component" value="Unassembled WGS sequence"/>
</dbReference>
<organism evidence="1 2">
    <name type="scientific">Burkholderia ubonensis</name>
    <dbReference type="NCBI Taxonomy" id="101571"/>
    <lineage>
        <taxon>Bacteria</taxon>
        <taxon>Pseudomonadati</taxon>
        <taxon>Pseudomonadota</taxon>
        <taxon>Betaproteobacteria</taxon>
        <taxon>Burkholderiales</taxon>
        <taxon>Burkholderiaceae</taxon>
        <taxon>Burkholderia</taxon>
        <taxon>Burkholderia cepacia complex</taxon>
    </lineage>
</organism>
<evidence type="ECO:0000313" key="2">
    <source>
        <dbReference type="Proteomes" id="UP000060630"/>
    </source>
</evidence>
<accession>A0A106QDK8</accession>
<protein>
    <submittedName>
        <fullName evidence="1">Uncharacterized protein</fullName>
    </submittedName>
</protein>
<comment type="caution">
    <text evidence="1">The sequence shown here is derived from an EMBL/GenBank/DDBJ whole genome shotgun (WGS) entry which is preliminary data.</text>
</comment>
<sequence>MTGVCPEPAAQRALAAPDRGPWMVNTWPDGRVVLQSDDFKHDVALIINGDFGSREDKQAYASALAAWMNANLAPTPAPATISN</sequence>
<reference evidence="1 2" key="1">
    <citation type="submission" date="2015-11" db="EMBL/GenBank/DDBJ databases">
        <title>Expanding the genomic diversity of Burkholderia species for the development of highly accurate diagnostics.</title>
        <authorList>
            <person name="Sahl J."/>
            <person name="Keim P."/>
            <person name="Wagner D."/>
        </authorList>
    </citation>
    <scope>NUCLEOTIDE SEQUENCE [LARGE SCALE GENOMIC DNA]</scope>
    <source>
        <strain evidence="1 2">MSMB2087WGS</strain>
    </source>
</reference>